<dbReference type="SUPFAM" id="SSF51735">
    <property type="entry name" value="NAD(P)-binding Rossmann-fold domains"/>
    <property type="match status" value="1"/>
</dbReference>
<evidence type="ECO:0008006" key="3">
    <source>
        <dbReference type="Google" id="ProtNLM"/>
    </source>
</evidence>
<dbReference type="Gene3D" id="3.40.50.720">
    <property type="entry name" value="NAD(P)-binding Rossmann-like Domain"/>
    <property type="match status" value="1"/>
</dbReference>
<dbReference type="GO" id="GO:0016628">
    <property type="term" value="F:oxidoreductase activity, acting on the CH-CH group of donors, NAD or NADP as acceptor"/>
    <property type="evidence" value="ECO:0007669"/>
    <property type="project" value="InterPro"/>
</dbReference>
<sequence length="261" mass="26964">MTGAARPRVVVVGRGRAGAASARRVALAGYDAVRFDPWGGRVEDLADRARSADGPRIVDDPARCAGFEVALLAVPTGPDRGPVRNALDTAVALLGPYMRPGVLVVLESPAAPGTTEQVVLPTLELVSGLRAGADFGLGYSVEISGDPPRLVAGVDAASRERVAGFYRSIGLGSLGVSGPRVAELVSLLQRDGREVDATVVDQLAVLAADNGVLIRTLVRALTGGGARAVDLMHPDEPPPAGRPVRGIVRWVASPRRAAACH</sequence>
<name>A0A848DCV2_9PSEU</name>
<proteinExistence type="predicted"/>
<dbReference type="GO" id="GO:0000271">
    <property type="term" value="P:polysaccharide biosynthetic process"/>
    <property type="evidence" value="ECO:0007669"/>
    <property type="project" value="InterPro"/>
</dbReference>
<evidence type="ECO:0000313" key="1">
    <source>
        <dbReference type="EMBL" id="NMH90426.1"/>
    </source>
</evidence>
<dbReference type="EMBL" id="JAAXKZ010000004">
    <property type="protein sequence ID" value="NMH90426.1"/>
    <property type="molecule type" value="Genomic_DNA"/>
</dbReference>
<dbReference type="Proteomes" id="UP000586918">
    <property type="component" value="Unassembled WGS sequence"/>
</dbReference>
<gene>
    <name evidence="1" type="ORF">HF519_02250</name>
</gene>
<accession>A0A848DCV2</accession>
<dbReference type="InterPro" id="IPR036291">
    <property type="entry name" value="NAD(P)-bd_dom_sf"/>
</dbReference>
<dbReference type="PANTHER" id="PTHR43491">
    <property type="entry name" value="UDP-N-ACETYL-D-MANNOSAMINE DEHYDROGENASE"/>
    <property type="match status" value="1"/>
</dbReference>
<dbReference type="InterPro" id="IPR028359">
    <property type="entry name" value="UDP_ManNAc/GlcNAc_DH"/>
</dbReference>
<comment type="caution">
    <text evidence="1">The sequence shown here is derived from an EMBL/GenBank/DDBJ whole genome shotgun (WGS) entry which is preliminary data.</text>
</comment>
<organism evidence="1 2">
    <name type="scientific">Pseudonocardia bannensis</name>
    <dbReference type="NCBI Taxonomy" id="630973"/>
    <lineage>
        <taxon>Bacteria</taxon>
        <taxon>Bacillati</taxon>
        <taxon>Actinomycetota</taxon>
        <taxon>Actinomycetes</taxon>
        <taxon>Pseudonocardiales</taxon>
        <taxon>Pseudonocardiaceae</taxon>
        <taxon>Pseudonocardia</taxon>
    </lineage>
</organism>
<keyword evidence="2" id="KW-1185">Reference proteome</keyword>
<protein>
    <recommendedName>
        <fullName evidence="3">UDP-glucose/GDP-mannose dehydrogenase N-terminal domain-containing protein</fullName>
    </recommendedName>
</protein>
<dbReference type="AlphaFoldDB" id="A0A848DCV2"/>
<dbReference type="PANTHER" id="PTHR43491:SF1">
    <property type="entry name" value="UDP-N-ACETYL-D-MANNOSAMINE DEHYDROGENASE"/>
    <property type="match status" value="1"/>
</dbReference>
<reference evidence="1 2" key="1">
    <citation type="submission" date="2020-04" db="EMBL/GenBank/DDBJ databases">
        <authorList>
            <person name="Klaysubun C."/>
            <person name="Duangmal K."/>
            <person name="Lipun K."/>
        </authorList>
    </citation>
    <scope>NUCLEOTIDE SEQUENCE [LARGE SCALE GENOMIC DNA]</scope>
    <source>
        <strain evidence="1 2">DSM 45300</strain>
    </source>
</reference>
<evidence type="ECO:0000313" key="2">
    <source>
        <dbReference type="Proteomes" id="UP000586918"/>
    </source>
</evidence>
<dbReference type="RefSeq" id="WP_169409921.1">
    <property type="nucleotide sequence ID" value="NZ_JAAXKZ010000004.1"/>
</dbReference>